<comment type="caution">
    <text evidence="2">The sequence shown here is derived from an EMBL/GenBank/DDBJ whole genome shotgun (WGS) entry which is preliminary data.</text>
</comment>
<keyword evidence="1" id="KW-0812">Transmembrane</keyword>
<gene>
    <name evidence="2" type="ORF">LCGC14_3039020</name>
</gene>
<name>A0A0F8ZG43_9ZZZZ</name>
<feature type="non-terminal residue" evidence="2">
    <location>
        <position position="36"/>
    </location>
</feature>
<keyword evidence="1" id="KW-0472">Membrane</keyword>
<reference evidence="2" key="1">
    <citation type="journal article" date="2015" name="Nature">
        <title>Complex archaea that bridge the gap between prokaryotes and eukaryotes.</title>
        <authorList>
            <person name="Spang A."/>
            <person name="Saw J.H."/>
            <person name="Jorgensen S.L."/>
            <person name="Zaremba-Niedzwiedzka K."/>
            <person name="Martijn J."/>
            <person name="Lind A.E."/>
            <person name="van Eijk R."/>
            <person name="Schleper C."/>
            <person name="Guy L."/>
            <person name="Ettema T.J."/>
        </authorList>
    </citation>
    <scope>NUCLEOTIDE SEQUENCE</scope>
</reference>
<feature type="transmembrane region" description="Helical" evidence="1">
    <location>
        <begin position="16"/>
        <end position="35"/>
    </location>
</feature>
<evidence type="ECO:0000256" key="1">
    <source>
        <dbReference type="SAM" id="Phobius"/>
    </source>
</evidence>
<evidence type="ECO:0000313" key="2">
    <source>
        <dbReference type="EMBL" id="KKK58976.1"/>
    </source>
</evidence>
<dbReference type="AlphaFoldDB" id="A0A0F8ZG43"/>
<keyword evidence="1" id="KW-1133">Transmembrane helix</keyword>
<protein>
    <submittedName>
        <fullName evidence="2">Uncharacterized protein</fullName>
    </submittedName>
</protein>
<organism evidence="2">
    <name type="scientific">marine sediment metagenome</name>
    <dbReference type="NCBI Taxonomy" id="412755"/>
    <lineage>
        <taxon>unclassified sequences</taxon>
        <taxon>metagenomes</taxon>
        <taxon>ecological metagenomes</taxon>
    </lineage>
</organism>
<dbReference type="EMBL" id="LAZR01063708">
    <property type="protein sequence ID" value="KKK58976.1"/>
    <property type="molecule type" value="Genomic_DNA"/>
</dbReference>
<proteinExistence type="predicted"/>
<accession>A0A0F8ZG43</accession>
<sequence length="36" mass="4199">MKRVINVIIMDIMKRGWEAIFAVILLILKIVILKFG</sequence>